<comment type="function">
    <text evidence="5">Subunit of the V1 complex of vacuolar(H+)-ATPase (V-ATPase), a multisubunit enzyme composed of a peripheral complex (V1) that hydrolyzes ATP and a membrane integral complex (V0) that translocates protons. V-ATPase is responsible for acidifying and maintaining the pH of intracellular compartments and in some cell types, is targeted to the plasma membrane, where it is responsible for acidifying the extracellular environment.</text>
</comment>
<keyword evidence="4 6" id="KW-0406">Ion transport</keyword>
<dbReference type="SUPFAM" id="SSF159468">
    <property type="entry name" value="AtpF-like"/>
    <property type="match status" value="1"/>
</dbReference>
<dbReference type="GO" id="GO:0033180">
    <property type="term" value="C:proton-transporting V-type ATPase, V1 domain"/>
    <property type="evidence" value="ECO:0007669"/>
    <property type="project" value="InterPro"/>
</dbReference>
<evidence type="ECO:0000256" key="3">
    <source>
        <dbReference type="ARBA" id="ARBA00022781"/>
    </source>
</evidence>
<protein>
    <recommendedName>
        <fullName evidence="6">V-type proton ATPase subunit F</fullName>
    </recommendedName>
</protein>
<keyword evidence="8" id="KW-1185">Reference proteome</keyword>
<evidence type="ECO:0000256" key="4">
    <source>
        <dbReference type="ARBA" id="ARBA00023065"/>
    </source>
</evidence>
<comment type="subunit">
    <text evidence="6">V-ATPase is a heteromultimeric enzyme made up of two complexes: the ATP-hydrolytic V1 complex and the proton translocation V0 complex.</text>
</comment>
<accession>A0A7R8D4C0</accession>
<sequence length="128" mass="14287">MACQLKTPYIRARGKLIGVIGDEDTCVGFLLGGIGEMNKNRKPNFMVVDKDSAITEIEDCLKTFIKRDDIDIILINQNVAEMVRAVIDAHTAPIPAILEIPSKDFPYDPSKDSILRRAKGLFNPDELR</sequence>
<dbReference type="Pfam" id="PF01990">
    <property type="entry name" value="ATP-synt_F"/>
    <property type="match status" value="1"/>
</dbReference>
<dbReference type="OrthoDB" id="10261947at2759"/>
<dbReference type="EMBL" id="HG994585">
    <property type="protein sequence ID" value="CAF2971802.1"/>
    <property type="molecule type" value="Genomic_DNA"/>
</dbReference>
<dbReference type="GO" id="GO:0046961">
    <property type="term" value="F:proton-transporting ATPase activity, rotational mechanism"/>
    <property type="evidence" value="ECO:0007669"/>
    <property type="project" value="InterPro"/>
</dbReference>
<evidence type="ECO:0000256" key="2">
    <source>
        <dbReference type="ARBA" id="ARBA00022448"/>
    </source>
</evidence>
<dbReference type="FunFam" id="3.40.50.10580:FF:000001">
    <property type="entry name" value="V-type proton ATPase subunit F"/>
    <property type="match status" value="1"/>
</dbReference>
<dbReference type="InterPro" id="IPR036906">
    <property type="entry name" value="ATPase_V1_fsu_sf"/>
</dbReference>
<dbReference type="AlphaFoldDB" id="A0A7R8D4C0"/>
<comment type="similarity">
    <text evidence="1 6">Belongs to the V-ATPase F subunit family.</text>
</comment>
<dbReference type="PIRSF" id="PIRSF015945">
    <property type="entry name" value="ATPase_V1_F_euk"/>
    <property type="match status" value="1"/>
</dbReference>
<evidence type="ECO:0000313" key="7">
    <source>
        <dbReference type="EMBL" id="CAF2971802.1"/>
    </source>
</evidence>
<dbReference type="PANTHER" id="PTHR13861:SF2">
    <property type="entry name" value="V-TYPE PROTON ATPASE SUBUNIT F"/>
    <property type="match status" value="1"/>
</dbReference>
<dbReference type="NCBIfam" id="TIGR01101">
    <property type="entry name" value="V_ATP_synt_F"/>
    <property type="match status" value="1"/>
</dbReference>
<proteinExistence type="inferred from homology"/>
<dbReference type="Gene3D" id="3.40.50.10580">
    <property type="entry name" value="ATPase, V1 complex, subunit F"/>
    <property type="match status" value="1"/>
</dbReference>
<evidence type="ECO:0000313" key="8">
    <source>
        <dbReference type="Proteomes" id="UP000675881"/>
    </source>
</evidence>
<evidence type="ECO:0000256" key="1">
    <source>
        <dbReference type="ARBA" id="ARBA00010148"/>
    </source>
</evidence>
<dbReference type="Proteomes" id="UP000675881">
    <property type="component" value="Chromosome 6"/>
</dbReference>
<reference evidence="7" key="1">
    <citation type="submission" date="2021-02" db="EMBL/GenBank/DDBJ databases">
        <authorList>
            <person name="Bekaert M."/>
        </authorList>
    </citation>
    <scope>NUCLEOTIDE SEQUENCE</scope>
    <source>
        <strain evidence="7">IoA-00</strain>
    </source>
</reference>
<keyword evidence="3 6" id="KW-0375">Hydrogen ion transport</keyword>
<dbReference type="InterPro" id="IPR005772">
    <property type="entry name" value="ATPase_V1-cplx_fsu_euk"/>
</dbReference>
<keyword evidence="2 6" id="KW-0813">Transport</keyword>
<dbReference type="InterPro" id="IPR008218">
    <property type="entry name" value="ATPase_V1-cplx_f_g_su"/>
</dbReference>
<name>A0A7R8D4C0_LEPSM</name>
<gene>
    <name evidence="7" type="ORF">LSAA_11215</name>
</gene>
<dbReference type="PANTHER" id="PTHR13861">
    <property type="entry name" value="VACUOLAR ATP SYNTHASE SUBUNIT F"/>
    <property type="match status" value="1"/>
</dbReference>
<evidence type="ECO:0000256" key="6">
    <source>
        <dbReference type="PIRNR" id="PIRNR015945"/>
    </source>
</evidence>
<organism evidence="7 8">
    <name type="scientific">Lepeophtheirus salmonis</name>
    <name type="common">Salmon louse</name>
    <name type="synonym">Caligus salmonis</name>
    <dbReference type="NCBI Taxonomy" id="72036"/>
    <lineage>
        <taxon>Eukaryota</taxon>
        <taxon>Metazoa</taxon>
        <taxon>Ecdysozoa</taxon>
        <taxon>Arthropoda</taxon>
        <taxon>Crustacea</taxon>
        <taxon>Multicrustacea</taxon>
        <taxon>Hexanauplia</taxon>
        <taxon>Copepoda</taxon>
        <taxon>Siphonostomatoida</taxon>
        <taxon>Caligidae</taxon>
        <taxon>Lepeophtheirus</taxon>
    </lineage>
</organism>
<evidence type="ECO:0000256" key="5">
    <source>
        <dbReference type="ARBA" id="ARBA00045737"/>
    </source>
</evidence>